<dbReference type="AlphaFoldDB" id="A0A059AUW0"/>
<keyword evidence="1" id="KW-0472">Membrane</keyword>
<organism evidence="2">
    <name type="scientific">Eucalyptus grandis</name>
    <name type="common">Flooded gum</name>
    <dbReference type="NCBI Taxonomy" id="71139"/>
    <lineage>
        <taxon>Eukaryota</taxon>
        <taxon>Viridiplantae</taxon>
        <taxon>Streptophyta</taxon>
        <taxon>Embryophyta</taxon>
        <taxon>Tracheophyta</taxon>
        <taxon>Spermatophyta</taxon>
        <taxon>Magnoliopsida</taxon>
        <taxon>eudicotyledons</taxon>
        <taxon>Gunneridae</taxon>
        <taxon>Pentapetalae</taxon>
        <taxon>rosids</taxon>
        <taxon>malvids</taxon>
        <taxon>Myrtales</taxon>
        <taxon>Myrtaceae</taxon>
        <taxon>Myrtoideae</taxon>
        <taxon>Eucalypteae</taxon>
        <taxon>Eucalyptus</taxon>
    </lineage>
</organism>
<feature type="transmembrane region" description="Helical" evidence="1">
    <location>
        <begin position="44"/>
        <end position="63"/>
    </location>
</feature>
<name>A0A059AUW0_EUCGR</name>
<gene>
    <name evidence="2" type="ORF">EUGRSUZ_H00501</name>
</gene>
<accession>A0A059AUW0</accession>
<sequence>MAGMVSKEGASKCYDEGDIYYPTCSTNKNLANHRLFDILPPENVHLLFTSYVLFTVVWLYNVYRFRRNESAIYTPQGVEEMPQIAVQKFLRGSTLQIRMSIFSERITIG</sequence>
<reference evidence="2" key="1">
    <citation type="submission" date="2013-07" db="EMBL/GenBank/DDBJ databases">
        <title>The genome of Eucalyptus grandis.</title>
        <authorList>
            <person name="Schmutz J."/>
            <person name="Hayes R."/>
            <person name="Myburg A."/>
            <person name="Tuskan G."/>
            <person name="Grattapaglia D."/>
            <person name="Rokhsar D.S."/>
        </authorList>
    </citation>
    <scope>NUCLEOTIDE SEQUENCE</scope>
    <source>
        <tissue evidence="2">Leaf extractions</tissue>
    </source>
</reference>
<evidence type="ECO:0000313" key="2">
    <source>
        <dbReference type="EMBL" id="KCW57752.1"/>
    </source>
</evidence>
<dbReference type="Gramene" id="KCW57752">
    <property type="protein sequence ID" value="KCW57752"/>
    <property type="gene ID" value="EUGRSUZ_H00501"/>
</dbReference>
<dbReference type="EMBL" id="KK198760">
    <property type="protein sequence ID" value="KCW57752.1"/>
    <property type="molecule type" value="Genomic_DNA"/>
</dbReference>
<proteinExistence type="predicted"/>
<keyword evidence="1" id="KW-0812">Transmembrane</keyword>
<evidence type="ECO:0000256" key="1">
    <source>
        <dbReference type="SAM" id="Phobius"/>
    </source>
</evidence>
<dbReference type="InParanoid" id="A0A059AUW0"/>
<protein>
    <submittedName>
        <fullName evidence="2">Uncharacterized protein</fullName>
    </submittedName>
</protein>
<keyword evidence="1" id="KW-1133">Transmembrane helix</keyword>